<protein>
    <submittedName>
        <fullName evidence="1">Uncharacterized protein</fullName>
    </submittedName>
</protein>
<dbReference type="Proteomes" id="UP001187471">
    <property type="component" value="Unassembled WGS sequence"/>
</dbReference>
<name>A0AA88RRR5_9ASTE</name>
<dbReference type="InterPro" id="IPR029063">
    <property type="entry name" value="SAM-dependent_MTases_sf"/>
</dbReference>
<organism evidence="1 2">
    <name type="scientific">Escallonia rubra</name>
    <dbReference type="NCBI Taxonomy" id="112253"/>
    <lineage>
        <taxon>Eukaryota</taxon>
        <taxon>Viridiplantae</taxon>
        <taxon>Streptophyta</taxon>
        <taxon>Embryophyta</taxon>
        <taxon>Tracheophyta</taxon>
        <taxon>Spermatophyta</taxon>
        <taxon>Magnoliopsida</taxon>
        <taxon>eudicotyledons</taxon>
        <taxon>Gunneridae</taxon>
        <taxon>Pentapetalae</taxon>
        <taxon>asterids</taxon>
        <taxon>campanulids</taxon>
        <taxon>Escalloniales</taxon>
        <taxon>Escalloniaceae</taxon>
        <taxon>Escallonia</taxon>
    </lineage>
</organism>
<dbReference type="Gene3D" id="3.40.50.150">
    <property type="entry name" value="Vaccinia Virus protein VP39"/>
    <property type="match status" value="1"/>
</dbReference>
<dbReference type="AlphaFoldDB" id="A0AA88RRR5"/>
<accession>A0AA88RRR5</accession>
<evidence type="ECO:0000313" key="1">
    <source>
        <dbReference type="EMBL" id="KAK2984341.1"/>
    </source>
</evidence>
<evidence type="ECO:0000313" key="2">
    <source>
        <dbReference type="Proteomes" id="UP001187471"/>
    </source>
</evidence>
<dbReference type="EMBL" id="JAVXUO010001245">
    <property type="protein sequence ID" value="KAK2984341.1"/>
    <property type="molecule type" value="Genomic_DNA"/>
</dbReference>
<sequence>MAMLTLNPGGKERTEKEFEALARGAGFAASKQQWNWGGTVETHQHLVEHSHYLIDRSDDRNLKLLKKCWNALPESGKRYS</sequence>
<keyword evidence="2" id="KW-1185">Reference proteome</keyword>
<proteinExistence type="predicted"/>
<comment type="caution">
    <text evidence="1">The sequence shown here is derived from an EMBL/GenBank/DDBJ whole genome shotgun (WGS) entry which is preliminary data.</text>
</comment>
<gene>
    <name evidence="1" type="ORF">RJ640_026965</name>
</gene>
<reference evidence="1" key="1">
    <citation type="submission" date="2022-12" db="EMBL/GenBank/DDBJ databases">
        <title>Draft genome assemblies for two species of Escallonia (Escalloniales).</title>
        <authorList>
            <person name="Chanderbali A."/>
            <person name="Dervinis C."/>
            <person name="Anghel I."/>
            <person name="Soltis D."/>
            <person name="Soltis P."/>
            <person name="Zapata F."/>
        </authorList>
    </citation>
    <scope>NUCLEOTIDE SEQUENCE</scope>
    <source>
        <strain evidence="1">UCBG92.1500</strain>
        <tissue evidence="1">Leaf</tissue>
    </source>
</reference>